<sequence>MMNKMSRFLRSFRIPSTEELEMAYLEGARDRYDLEYRQHEIDAGKFRRNFAYYY</sequence>
<keyword evidence="2" id="KW-1185">Reference proteome</keyword>
<dbReference type="RefSeq" id="WP_082400751.1">
    <property type="nucleotide sequence ID" value="NZ_QBKP01000003.1"/>
</dbReference>
<comment type="caution">
    <text evidence="1">The sequence shown here is derived from an EMBL/GenBank/DDBJ whole genome shotgun (WGS) entry which is preliminary data.</text>
</comment>
<evidence type="ECO:0000313" key="1">
    <source>
        <dbReference type="EMBL" id="PTX51819.1"/>
    </source>
</evidence>
<dbReference type="OrthoDB" id="8451584at2"/>
<proteinExistence type="predicted"/>
<accession>A0A2T6B6W7</accession>
<dbReference type="EMBL" id="QBKP01000003">
    <property type="protein sequence ID" value="PTX51819.1"/>
    <property type="molecule type" value="Genomic_DNA"/>
</dbReference>
<name>A0A2T6B6W7_9RHOB</name>
<protein>
    <submittedName>
        <fullName evidence="1">Uncharacterized protein DUF3563</fullName>
    </submittedName>
</protein>
<reference evidence="1 2" key="1">
    <citation type="submission" date="2018-04" db="EMBL/GenBank/DDBJ databases">
        <title>Genomic Encyclopedia of Archaeal and Bacterial Type Strains, Phase II (KMG-II): from individual species to whole genera.</title>
        <authorList>
            <person name="Goeker M."/>
        </authorList>
    </citation>
    <scope>NUCLEOTIDE SEQUENCE [LARGE SCALE GENOMIC DNA]</scope>
    <source>
        <strain evidence="1 2">DSM 21823</strain>
    </source>
</reference>
<dbReference type="InterPro" id="IPR021946">
    <property type="entry name" value="DUF3563"/>
</dbReference>
<evidence type="ECO:0000313" key="2">
    <source>
        <dbReference type="Proteomes" id="UP000244224"/>
    </source>
</evidence>
<dbReference type="Proteomes" id="UP000244224">
    <property type="component" value="Unassembled WGS sequence"/>
</dbReference>
<dbReference type="Pfam" id="PF12086">
    <property type="entry name" value="DUF3563"/>
    <property type="match status" value="1"/>
</dbReference>
<gene>
    <name evidence="1" type="ORF">C8N34_103324</name>
</gene>
<dbReference type="AlphaFoldDB" id="A0A2T6B6W7"/>
<organism evidence="1 2">
    <name type="scientific">Gemmobacter caeni</name>
    <dbReference type="NCBI Taxonomy" id="589035"/>
    <lineage>
        <taxon>Bacteria</taxon>
        <taxon>Pseudomonadati</taxon>
        <taxon>Pseudomonadota</taxon>
        <taxon>Alphaproteobacteria</taxon>
        <taxon>Rhodobacterales</taxon>
        <taxon>Paracoccaceae</taxon>
        <taxon>Gemmobacter</taxon>
    </lineage>
</organism>